<dbReference type="RefSeq" id="WP_068497625.1">
    <property type="nucleotide sequence ID" value="NZ_LWQU01000075.1"/>
</dbReference>
<dbReference type="OrthoDB" id="9805918at2"/>
<dbReference type="Gene3D" id="3.30.300.20">
    <property type="match status" value="1"/>
</dbReference>
<keyword evidence="5 6" id="KW-0342">GTP-binding</keyword>
<evidence type="ECO:0000313" key="12">
    <source>
        <dbReference type="Proteomes" id="UP000078543"/>
    </source>
</evidence>
<evidence type="ECO:0000259" key="10">
    <source>
        <dbReference type="PROSITE" id="PS51713"/>
    </source>
</evidence>
<feature type="region of interest" description="G5" evidence="7">
    <location>
        <begin position="156"/>
        <end position="158"/>
    </location>
</feature>
<keyword evidence="12" id="KW-1185">Reference proteome</keyword>
<dbReference type="HAMAP" id="MF_00367">
    <property type="entry name" value="GTPase_Era"/>
    <property type="match status" value="1"/>
</dbReference>
<comment type="function">
    <text evidence="6">An essential GTPase that binds both GDP and GTP, with rapid nucleotide exchange. Plays a role in 16S rRNA processing and 30S ribosomal subunit biogenesis and possibly also in cell cycle regulation and energy metabolism.</text>
</comment>
<keyword evidence="6" id="KW-1003">Cell membrane</keyword>
<dbReference type="NCBIfam" id="TIGR00231">
    <property type="entry name" value="small_GTP"/>
    <property type="match status" value="1"/>
</dbReference>
<evidence type="ECO:0000256" key="7">
    <source>
        <dbReference type="PROSITE-ProRule" id="PRU01050"/>
    </source>
</evidence>
<feature type="region of interest" description="G3" evidence="7">
    <location>
        <begin position="65"/>
        <end position="68"/>
    </location>
</feature>
<dbReference type="CDD" id="cd22534">
    <property type="entry name" value="KH-II_Era"/>
    <property type="match status" value="1"/>
</dbReference>
<comment type="subunit">
    <text evidence="6">Monomer.</text>
</comment>
<dbReference type="Pfam" id="PF01926">
    <property type="entry name" value="MMR_HSR1"/>
    <property type="match status" value="1"/>
</dbReference>
<evidence type="ECO:0000256" key="4">
    <source>
        <dbReference type="ARBA" id="ARBA00022884"/>
    </source>
</evidence>
<keyword evidence="6" id="KW-0699">rRNA-binding</keyword>
<dbReference type="AlphaFoldDB" id="A0A178MXY9"/>
<feature type="domain" description="Era-type G" evidence="10">
    <location>
        <begin position="10"/>
        <end position="180"/>
    </location>
</feature>
<dbReference type="SUPFAM" id="SSF52540">
    <property type="entry name" value="P-loop containing nucleoside triphosphate hydrolases"/>
    <property type="match status" value="1"/>
</dbReference>
<keyword evidence="6" id="KW-0963">Cytoplasm</keyword>
<dbReference type="PANTHER" id="PTHR42698">
    <property type="entry name" value="GTPASE ERA"/>
    <property type="match status" value="1"/>
</dbReference>
<dbReference type="NCBIfam" id="TIGR00436">
    <property type="entry name" value="era"/>
    <property type="match status" value="1"/>
</dbReference>
<dbReference type="PROSITE" id="PS50823">
    <property type="entry name" value="KH_TYPE_2"/>
    <property type="match status" value="1"/>
</dbReference>
<dbReference type="GO" id="GO:0070181">
    <property type="term" value="F:small ribosomal subunit rRNA binding"/>
    <property type="evidence" value="ECO:0007669"/>
    <property type="project" value="UniProtKB-UniRule"/>
</dbReference>
<dbReference type="EMBL" id="LWQU01000075">
    <property type="protein sequence ID" value="OAN58044.1"/>
    <property type="molecule type" value="Genomic_DNA"/>
</dbReference>
<feature type="binding site" evidence="6">
    <location>
        <begin position="18"/>
        <end position="25"/>
    </location>
    <ligand>
        <name>GTP</name>
        <dbReference type="ChEBI" id="CHEBI:37565"/>
    </ligand>
</feature>
<dbReference type="GO" id="GO:0005525">
    <property type="term" value="F:GTP binding"/>
    <property type="evidence" value="ECO:0007669"/>
    <property type="project" value="UniProtKB-UniRule"/>
</dbReference>
<reference evidence="11 12" key="1">
    <citation type="submission" date="2016-04" db="EMBL/GenBank/DDBJ databases">
        <title>Draft genome sequence of freshwater magnetotactic bacteria Magnetospirillum marisnigri SP-1 and Magnetospirillum moscoviense BB-1.</title>
        <authorList>
            <person name="Koziaeva V."/>
            <person name="Dziuba M.V."/>
            <person name="Ivanov T.M."/>
            <person name="Kuznetsov B."/>
            <person name="Grouzdev D.S."/>
        </authorList>
    </citation>
    <scope>NUCLEOTIDE SEQUENCE [LARGE SCALE GENOMIC DNA]</scope>
    <source>
        <strain evidence="11 12">BB-1</strain>
    </source>
</reference>
<dbReference type="InterPro" id="IPR005662">
    <property type="entry name" value="GTPase_Era-like"/>
</dbReference>
<dbReference type="InterPro" id="IPR009019">
    <property type="entry name" value="KH_sf_prok-type"/>
</dbReference>
<dbReference type="CDD" id="cd04163">
    <property type="entry name" value="Era"/>
    <property type="match status" value="1"/>
</dbReference>
<dbReference type="GO" id="GO:0000028">
    <property type="term" value="P:ribosomal small subunit assembly"/>
    <property type="evidence" value="ECO:0007669"/>
    <property type="project" value="TreeGrafter"/>
</dbReference>
<evidence type="ECO:0000313" key="11">
    <source>
        <dbReference type="EMBL" id="OAN58044.1"/>
    </source>
</evidence>
<dbReference type="GO" id="GO:0043024">
    <property type="term" value="F:ribosomal small subunit binding"/>
    <property type="evidence" value="ECO:0007669"/>
    <property type="project" value="TreeGrafter"/>
</dbReference>
<dbReference type="NCBIfam" id="NF000908">
    <property type="entry name" value="PRK00089.1"/>
    <property type="match status" value="1"/>
</dbReference>
<dbReference type="GO" id="GO:0003924">
    <property type="term" value="F:GTPase activity"/>
    <property type="evidence" value="ECO:0007669"/>
    <property type="project" value="UniProtKB-UniRule"/>
</dbReference>
<dbReference type="InterPro" id="IPR005225">
    <property type="entry name" value="Small_GTP-bd"/>
</dbReference>
<dbReference type="InterPro" id="IPR027417">
    <property type="entry name" value="P-loop_NTPase"/>
</dbReference>
<dbReference type="InterPro" id="IPR015946">
    <property type="entry name" value="KH_dom-like_a/b"/>
</dbReference>
<dbReference type="PROSITE" id="PS51713">
    <property type="entry name" value="G_ERA"/>
    <property type="match status" value="1"/>
</dbReference>
<name>A0A178MXY9_9PROT</name>
<feature type="region of interest" description="G4" evidence="7">
    <location>
        <begin position="127"/>
        <end position="130"/>
    </location>
</feature>
<keyword evidence="6" id="KW-0472">Membrane</keyword>
<evidence type="ECO:0000256" key="5">
    <source>
        <dbReference type="ARBA" id="ARBA00023134"/>
    </source>
</evidence>
<evidence type="ECO:0000256" key="8">
    <source>
        <dbReference type="RuleBase" id="RU003761"/>
    </source>
</evidence>
<dbReference type="STRING" id="1437059.A6A05_07690"/>
<evidence type="ECO:0000256" key="3">
    <source>
        <dbReference type="ARBA" id="ARBA00022741"/>
    </source>
</evidence>
<protein>
    <recommendedName>
        <fullName evidence="2 6">GTPase Era</fullName>
    </recommendedName>
</protein>
<proteinExistence type="inferred from homology"/>
<comment type="similarity">
    <text evidence="1 6 7 8">Belongs to the TRAFAC class TrmE-Era-EngA-EngB-Septin-like GTPase superfamily. Era GTPase family.</text>
</comment>
<dbReference type="Pfam" id="PF07650">
    <property type="entry name" value="KH_2"/>
    <property type="match status" value="1"/>
</dbReference>
<dbReference type="Proteomes" id="UP000078543">
    <property type="component" value="Unassembled WGS sequence"/>
</dbReference>
<feature type="binding site" evidence="6">
    <location>
        <begin position="65"/>
        <end position="69"/>
    </location>
    <ligand>
        <name>GTP</name>
        <dbReference type="ChEBI" id="CHEBI:37565"/>
    </ligand>
</feature>
<gene>
    <name evidence="6" type="primary">era</name>
    <name evidence="11" type="ORF">A6A05_07690</name>
</gene>
<evidence type="ECO:0000259" key="9">
    <source>
        <dbReference type="PROSITE" id="PS50823"/>
    </source>
</evidence>
<dbReference type="GO" id="GO:0005829">
    <property type="term" value="C:cytosol"/>
    <property type="evidence" value="ECO:0007669"/>
    <property type="project" value="TreeGrafter"/>
</dbReference>
<keyword evidence="6" id="KW-0690">Ribosome biogenesis</keyword>
<evidence type="ECO:0000256" key="2">
    <source>
        <dbReference type="ARBA" id="ARBA00020484"/>
    </source>
</evidence>
<evidence type="ECO:0000256" key="1">
    <source>
        <dbReference type="ARBA" id="ARBA00007921"/>
    </source>
</evidence>
<feature type="region of interest" description="G2" evidence="7">
    <location>
        <begin position="44"/>
        <end position="48"/>
    </location>
</feature>
<feature type="domain" description="KH type-2" evidence="9">
    <location>
        <begin position="208"/>
        <end position="285"/>
    </location>
</feature>
<organism evidence="11 12">
    <name type="scientific">Magnetospirillum moscoviense</name>
    <dbReference type="NCBI Taxonomy" id="1437059"/>
    <lineage>
        <taxon>Bacteria</taxon>
        <taxon>Pseudomonadati</taxon>
        <taxon>Pseudomonadota</taxon>
        <taxon>Alphaproteobacteria</taxon>
        <taxon>Rhodospirillales</taxon>
        <taxon>Rhodospirillaceae</taxon>
        <taxon>Magnetospirillum</taxon>
    </lineage>
</organism>
<keyword evidence="4 6" id="KW-0694">RNA-binding</keyword>
<keyword evidence="3 6" id="KW-0547">Nucleotide-binding</keyword>
<comment type="subcellular location">
    <subcellularLocation>
        <location evidence="6">Cytoplasm</location>
    </subcellularLocation>
    <subcellularLocation>
        <location evidence="6">Cell membrane</location>
        <topology evidence="6">Peripheral membrane protein</topology>
    </subcellularLocation>
</comment>
<dbReference type="InterPro" id="IPR030388">
    <property type="entry name" value="G_ERA_dom"/>
</dbReference>
<evidence type="ECO:0000256" key="6">
    <source>
        <dbReference type="HAMAP-Rule" id="MF_00367"/>
    </source>
</evidence>
<dbReference type="Gene3D" id="3.40.50.300">
    <property type="entry name" value="P-loop containing nucleotide triphosphate hydrolases"/>
    <property type="match status" value="1"/>
</dbReference>
<comment type="caution">
    <text evidence="11">The sequence shown here is derived from an EMBL/GenBank/DDBJ whole genome shotgun (WGS) entry which is preliminary data.</text>
</comment>
<dbReference type="InterPro" id="IPR006073">
    <property type="entry name" value="GTP-bd"/>
</dbReference>
<dbReference type="InterPro" id="IPR004044">
    <property type="entry name" value="KH_dom_type_2"/>
</dbReference>
<dbReference type="GO" id="GO:0005886">
    <property type="term" value="C:plasma membrane"/>
    <property type="evidence" value="ECO:0007669"/>
    <property type="project" value="UniProtKB-SubCell"/>
</dbReference>
<feature type="binding site" evidence="6">
    <location>
        <begin position="127"/>
        <end position="130"/>
    </location>
    <ligand>
        <name>GTP</name>
        <dbReference type="ChEBI" id="CHEBI:37565"/>
    </ligand>
</feature>
<feature type="region of interest" description="G1" evidence="7">
    <location>
        <begin position="18"/>
        <end position="25"/>
    </location>
</feature>
<dbReference type="FunFam" id="3.40.50.300:FF:001190">
    <property type="entry name" value="GTP-binding protein ERG"/>
    <property type="match status" value="1"/>
</dbReference>
<sequence length="303" mass="33845">MNEVPENERRCGYVAVVGAPNAGKSTLVNALVGTKVSIVSPKVQTTRFRVLGIVMAGTAQVILVDTPGIFQPKRRLDRAMVAAAWDGAHDAEQICLLIDASKGYDDDSRAIVERLKQVNRQAILILNKVDVVKKEKLLKLAQSLHEEGIFTDIFMVSALTGSGLDALMPVLAERTPMGPWMFPEDEVSDLPQRLLAAEITREKAFLQLHEELPYALTVETESWEEKEDGSARIDQVIYVQRESQKGIVVGKHGHQIKAIGAAARTELEALLERRVHLFLHVKVREDWQDKRSHYNEFGLDFDS</sequence>
<dbReference type="PANTHER" id="PTHR42698:SF1">
    <property type="entry name" value="GTPASE ERA, MITOCHONDRIAL"/>
    <property type="match status" value="1"/>
</dbReference>
<accession>A0A178MXY9</accession>
<dbReference type="SUPFAM" id="SSF54814">
    <property type="entry name" value="Prokaryotic type KH domain (KH-domain type II)"/>
    <property type="match status" value="1"/>
</dbReference>